<comment type="caution">
    <text evidence="1">The sequence shown here is derived from an EMBL/GenBank/DDBJ whole genome shotgun (WGS) entry which is preliminary data.</text>
</comment>
<evidence type="ECO:0000313" key="1">
    <source>
        <dbReference type="EMBL" id="PRQ08647.1"/>
    </source>
</evidence>
<accession>A0A2S9YU62</accession>
<dbReference type="EMBL" id="PVNL01000039">
    <property type="protein sequence ID" value="PRQ08647.1"/>
    <property type="molecule type" value="Genomic_DNA"/>
</dbReference>
<proteinExistence type="predicted"/>
<organism evidence="1 2">
    <name type="scientific">Enhygromyxa salina</name>
    <dbReference type="NCBI Taxonomy" id="215803"/>
    <lineage>
        <taxon>Bacteria</taxon>
        <taxon>Pseudomonadati</taxon>
        <taxon>Myxococcota</taxon>
        <taxon>Polyangia</taxon>
        <taxon>Nannocystales</taxon>
        <taxon>Nannocystaceae</taxon>
        <taxon>Enhygromyxa</taxon>
    </lineage>
</organism>
<dbReference type="AlphaFoldDB" id="A0A2S9YU62"/>
<sequence>MELVPHYVDSEQAVGCVGPVVIRIIASAPTEITDIDDLVGLVDDTFQRWSAVGIWVVAHHGAPVPDSSVRRYVADRLQPYNDHLTMVCSMLGLGFWASAASGASTGIGVLLGVDLQMTTSVAVGAERMCRELVGLDPARLVAAHDDLMQRITA</sequence>
<dbReference type="RefSeq" id="WP_181233453.1">
    <property type="nucleotide sequence ID" value="NZ_PVNL01000039.1"/>
</dbReference>
<dbReference type="Proteomes" id="UP000238823">
    <property type="component" value="Unassembled WGS sequence"/>
</dbReference>
<gene>
    <name evidence="1" type="ORF">ENSA7_16530</name>
</gene>
<name>A0A2S9YU62_9BACT</name>
<protein>
    <submittedName>
        <fullName evidence="1">Uncharacterized protein</fullName>
    </submittedName>
</protein>
<reference evidence="1 2" key="1">
    <citation type="submission" date="2018-03" db="EMBL/GenBank/DDBJ databases">
        <title>Draft Genome Sequences of the Obligatory Marine Myxobacteria Enhygromyxa salina SWB007.</title>
        <authorList>
            <person name="Poehlein A."/>
            <person name="Moghaddam J.A."/>
            <person name="Harms H."/>
            <person name="Alanjari M."/>
            <person name="Koenig G.M."/>
            <person name="Daniel R."/>
            <person name="Schaeberle T.F."/>
        </authorList>
    </citation>
    <scope>NUCLEOTIDE SEQUENCE [LARGE SCALE GENOMIC DNA]</scope>
    <source>
        <strain evidence="1 2">SWB007</strain>
    </source>
</reference>
<evidence type="ECO:0000313" key="2">
    <source>
        <dbReference type="Proteomes" id="UP000238823"/>
    </source>
</evidence>